<proteinExistence type="predicted"/>
<dbReference type="EMBL" id="MATO01000031">
    <property type="protein sequence ID" value="OCS91109.1"/>
    <property type="molecule type" value="Genomic_DNA"/>
</dbReference>
<dbReference type="InterPro" id="IPR001932">
    <property type="entry name" value="PPM-type_phosphatase-like_dom"/>
</dbReference>
<dbReference type="Proteomes" id="UP000093482">
    <property type="component" value="Unassembled WGS sequence"/>
</dbReference>
<reference evidence="2 3" key="1">
    <citation type="submission" date="2016-07" db="EMBL/GenBank/DDBJ databases">
        <title>Caryophanon latum genome sequencing.</title>
        <authorList>
            <person name="Verma A."/>
            <person name="Pal Y."/>
            <person name="Krishnamurthi S."/>
        </authorList>
    </citation>
    <scope>NUCLEOTIDE SEQUENCE [LARGE SCALE GENOMIC DNA]</scope>
    <source>
        <strain evidence="2 3">DSM 14151</strain>
    </source>
</reference>
<gene>
    <name evidence="2" type="ORF">A6K76_10215</name>
</gene>
<protein>
    <recommendedName>
        <fullName evidence="1">PPM-type phosphatase domain-containing protein</fullName>
    </recommendedName>
</protein>
<evidence type="ECO:0000259" key="1">
    <source>
        <dbReference type="Pfam" id="PF13672"/>
    </source>
</evidence>
<evidence type="ECO:0000313" key="3">
    <source>
        <dbReference type="Proteomes" id="UP000093482"/>
    </source>
</evidence>
<feature type="domain" description="PPM-type phosphatase" evidence="1">
    <location>
        <begin position="10"/>
        <end position="207"/>
    </location>
</feature>
<dbReference type="RefSeq" id="WP_066463833.1">
    <property type="nucleotide sequence ID" value="NZ_MATO01000031.1"/>
</dbReference>
<dbReference type="InterPro" id="IPR036457">
    <property type="entry name" value="PPM-type-like_dom_sf"/>
</dbReference>
<dbReference type="Gene3D" id="3.60.40.10">
    <property type="entry name" value="PPM-type phosphatase domain"/>
    <property type="match status" value="1"/>
</dbReference>
<dbReference type="Pfam" id="PF13672">
    <property type="entry name" value="PP2C_2"/>
    <property type="match status" value="1"/>
</dbReference>
<name>A0A1C0YVC1_9BACL</name>
<accession>A0A1C0YVC1</accession>
<keyword evidence="3" id="KW-1185">Reference proteome</keyword>
<dbReference type="SUPFAM" id="SSF81606">
    <property type="entry name" value="PP2C-like"/>
    <property type="match status" value="1"/>
</dbReference>
<comment type="caution">
    <text evidence="2">The sequence shown here is derived from an EMBL/GenBank/DDBJ whole genome shotgun (WGS) entry which is preliminary data.</text>
</comment>
<dbReference type="AlphaFoldDB" id="A0A1C0YVC1"/>
<organism evidence="2 3">
    <name type="scientific">Caryophanon latum</name>
    <dbReference type="NCBI Taxonomy" id="33977"/>
    <lineage>
        <taxon>Bacteria</taxon>
        <taxon>Bacillati</taxon>
        <taxon>Bacillota</taxon>
        <taxon>Bacilli</taxon>
        <taxon>Bacillales</taxon>
        <taxon>Caryophanaceae</taxon>
        <taxon>Caryophanon</taxon>
    </lineage>
</organism>
<sequence>MWKTVHYAVRGRGHVAEDIPCQDKTVAVHKHGVSVIALADGAGSAKYSHIGAQATIDAVSSYIAEQFDALVAEQDGVIVKQQLQQTIIEALKDEQQVLECDLKELASTLLVAAIKDDTFFLLHVGDGVIGYVKDEQLHVASKPSNGEFSNSTVFVTSSRLIENMNLIKGTLKASISAFVLMSDGTAESFYEKSQQRLAPVVKRLIDWTALLTKQNMLDIVSYSFDHVIAAKTLDDCSIAIITNQQNMVQKYTALNMTEKYRVLQLPTKDSRTLKKKVLRYDAILRFLAQPKTLDEVAKEIRLKRKHTKKRMTILMQSGLITQRDGYYIAK</sequence>
<dbReference type="OrthoDB" id="9805674at2"/>
<evidence type="ECO:0000313" key="2">
    <source>
        <dbReference type="EMBL" id="OCS91109.1"/>
    </source>
</evidence>